<evidence type="ECO:0000256" key="3">
    <source>
        <dbReference type="PROSITE-ProRule" id="PRU00221"/>
    </source>
</evidence>
<feature type="repeat" description="WD" evidence="3">
    <location>
        <begin position="476"/>
        <end position="517"/>
    </location>
</feature>
<dbReference type="InterPro" id="IPR036322">
    <property type="entry name" value="WD40_repeat_dom_sf"/>
</dbReference>
<dbReference type="Gene3D" id="2.130.10.10">
    <property type="entry name" value="YVTN repeat-like/Quinoprotein amine dehydrogenase"/>
    <property type="match status" value="2"/>
</dbReference>
<dbReference type="GO" id="GO:0030864">
    <property type="term" value="C:cortical actin cytoskeleton"/>
    <property type="evidence" value="ECO:0007669"/>
    <property type="project" value="TreeGrafter"/>
</dbReference>
<feature type="repeat" description="WD" evidence="3">
    <location>
        <begin position="174"/>
        <end position="208"/>
    </location>
</feature>
<dbReference type="InterPro" id="IPR019775">
    <property type="entry name" value="WD40_repeat_CS"/>
</dbReference>
<dbReference type="EMBL" id="LT934115">
    <property type="protein sequence ID" value="VAH56215.1"/>
    <property type="molecule type" value="Genomic_DNA"/>
</dbReference>
<evidence type="ECO:0008006" key="6">
    <source>
        <dbReference type="Google" id="ProtNLM"/>
    </source>
</evidence>
<dbReference type="PROSITE" id="PS50082">
    <property type="entry name" value="WD_REPEATS_2"/>
    <property type="match status" value="5"/>
</dbReference>
<feature type="repeat" description="WD" evidence="3">
    <location>
        <begin position="520"/>
        <end position="555"/>
    </location>
</feature>
<dbReference type="PROSITE" id="PS50294">
    <property type="entry name" value="WD_REPEATS_REGION"/>
    <property type="match status" value="2"/>
</dbReference>
<dbReference type="SMART" id="SM00320">
    <property type="entry name" value="WD40"/>
    <property type="match status" value="8"/>
</dbReference>
<evidence type="ECO:0000313" key="5">
    <source>
        <dbReference type="Proteomes" id="UP000324705"/>
    </source>
</evidence>
<proteinExistence type="predicted"/>
<reference evidence="4 5" key="1">
    <citation type="submission" date="2017-09" db="EMBL/GenBank/DDBJ databases">
        <authorList>
            <consortium name="International Durum Wheat Genome Sequencing Consortium (IDWGSC)"/>
            <person name="Milanesi L."/>
        </authorList>
    </citation>
    <scope>NUCLEOTIDE SEQUENCE [LARGE SCALE GENOMIC DNA]</scope>
    <source>
        <strain evidence="5">cv. Svevo</strain>
    </source>
</reference>
<accession>A0A9R0VFB3</accession>
<name>A0A9R0VFB3_TRITD</name>
<gene>
    <name evidence="4" type="ORF">TRITD_3Av1G011640</name>
</gene>
<dbReference type="PANTHER" id="PTHR19856">
    <property type="entry name" value="WD-REPEATCONTAINING PROTEIN WDR1"/>
    <property type="match status" value="1"/>
</dbReference>
<dbReference type="GO" id="GO:0030042">
    <property type="term" value="P:actin filament depolymerization"/>
    <property type="evidence" value="ECO:0007669"/>
    <property type="project" value="TreeGrafter"/>
</dbReference>
<keyword evidence="1 3" id="KW-0853">WD repeat</keyword>
<protein>
    <recommendedName>
        <fullName evidence="6">66 kDa stress protein</fullName>
    </recommendedName>
</protein>
<feature type="repeat" description="WD" evidence="3">
    <location>
        <begin position="433"/>
        <end position="465"/>
    </location>
</feature>
<dbReference type="PANTHER" id="PTHR19856:SF0">
    <property type="entry name" value="WD REPEAT-CONTAINING PROTEIN 1"/>
    <property type="match status" value="1"/>
</dbReference>
<keyword evidence="2" id="KW-0677">Repeat</keyword>
<dbReference type="InterPro" id="IPR015943">
    <property type="entry name" value="WD40/YVTN_repeat-like_dom_sf"/>
</dbReference>
<sequence>MHSARISPLPVIGVTCDGGNGVTNGDRTHFVSIMWAYQPYVIMEGGGHSSSSYHETLMCYFTPGMQSYAKFSEMRRWDSGSTVGDFDGHSKRVLSCDFKPTRPFRIVTCGEDFLANYYEGPPFKFKHSIRDHTNFVNCIRYSPDGTKFITVSSDKKGLIYDGKTGDKIGELSSEGSHTGSIYAVSWSPDSKQVLTVSADKTAKVWDINEDASGTLNRTLVCTGIGGVDDMLVGCLWQNDNLVTISLGGTFNVFSATNPDKEPVSFAGHLKTVSALALFPQSNPRTMLSTSYDGVILKWIQGVGYGGRLIRKNNTQIKCFVATEEELITSGYDNKVFRIPVNGDQCGDAESADVGGQPNALNIALQQPEFALVTTDSAIVLLNKSNVTSTTKVSYTITSSAVSPDGTEAIIGAQDGKLRIYSISGDTVTEEAVLEKHRGPITTIHYSPDVSMFCSADSNREAVAWDRATREVKLKNMLFHTARINCLAWSPDSRFVATGSLDTCAIIYDVDKPAASRITIKGAHLGGVHGISFSDNDTLVTAGEDACVRVWKLAQQ</sequence>
<evidence type="ECO:0000313" key="4">
    <source>
        <dbReference type="EMBL" id="VAH56215.1"/>
    </source>
</evidence>
<dbReference type="GO" id="GO:0051015">
    <property type="term" value="F:actin filament binding"/>
    <property type="evidence" value="ECO:0007669"/>
    <property type="project" value="TreeGrafter"/>
</dbReference>
<dbReference type="AlphaFoldDB" id="A0A9R0VFB3"/>
<dbReference type="Proteomes" id="UP000324705">
    <property type="component" value="Chromosome 3A"/>
</dbReference>
<dbReference type="Pfam" id="PF00400">
    <property type="entry name" value="WD40"/>
    <property type="match status" value="5"/>
</dbReference>
<dbReference type="SUPFAM" id="SSF50978">
    <property type="entry name" value="WD40 repeat-like"/>
    <property type="match status" value="2"/>
</dbReference>
<dbReference type="FunFam" id="2.130.10.10:FF:000167">
    <property type="entry name" value="Actin-interacting protein 1"/>
    <property type="match status" value="1"/>
</dbReference>
<keyword evidence="5" id="KW-1185">Reference proteome</keyword>
<evidence type="ECO:0000256" key="1">
    <source>
        <dbReference type="ARBA" id="ARBA00022574"/>
    </source>
</evidence>
<dbReference type="PROSITE" id="PS00678">
    <property type="entry name" value="WD_REPEATS_1"/>
    <property type="match status" value="1"/>
</dbReference>
<dbReference type="Gramene" id="TRITD3Av1G011640.1">
    <property type="protein sequence ID" value="TRITD3Av1G011640.1"/>
    <property type="gene ID" value="TRITD3Av1G011640"/>
</dbReference>
<dbReference type="OMA" id="HETLMCY"/>
<organism evidence="4 5">
    <name type="scientific">Triticum turgidum subsp. durum</name>
    <name type="common">Durum wheat</name>
    <name type="synonym">Triticum durum</name>
    <dbReference type="NCBI Taxonomy" id="4567"/>
    <lineage>
        <taxon>Eukaryota</taxon>
        <taxon>Viridiplantae</taxon>
        <taxon>Streptophyta</taxon>
        <taxon>Embryophyta</taxon>
        <taxon>Tracheophyta</taxon>
        <taxon>Spermatophyta</taxon>
        <taxon>Magnoliopsida</taxon>
        <taxon>Liliopsida</taxon>
        <taxon>Poales</taxon>
        <taxon>Poaceae</taxon>
        <taxon>BOP clade</taxon>
        <taxon>Pooideae</taxon>
        <taxon>Triticodae</taxon>
        <taxon>Triticeae</taxon>
        <taxon>Triticinae</taxon>
        <taxon>Triticum</taxon>
    </lineage>
</organism>
<dbReference type="InterPro" id="IPR001680">
    <property type="entry name" value="WD40_rpt"/>
</dbReference>
<evidence type="ECO:0000256" key="2">
    <source>
        <dbReference type="ARBA" id="ARBA00022737"/>
    </source>
</evidence>
<feature type="repeat" description="WD" evidence="3">
    <location>
        <begin position="129"/>
        <end position="170"/>
    </location>
</feature>